<protein>
    <submittedName>
        <fullName evidence="5">Methyltransferase</fullName>
    </submittedName>
</protein>
<dbReference type="Pfam" id="PF08241">
    <property type="entry name" value="Methyltransf_11"/>
    <property type="match status" value="1"/>
</dbReference>
<evidence type="ECO:0000313" key="6">
    <source>
        <dbReference type="Proteomes" id="UP000064189"/>
    </source>
</evidence>
<proteinExistence type="predicted"/>
<organism evidence="5 6">
    <name type="scientific">Peribacillus simplex</name>
    <dbReference type="NCBI Taxonomy" id="1478"/>
    <lineage>
        <taxon>Bacteria</taxon>
        <taxon>Bacillati</taxon>
        <taxon>Bacillota</taxon>
        <taxon>Bacilli</taxon>
        <taxon>Bacillales</taxon>
        <taxon>Bacillaceae</taxon>
        <taxon>Peribacillus</taxon>
    </lineage>
</organism>
<dbReference type="AlphaFoldDB" id="A0A120GQY3"/>
<dbReference type="Gene3D" id="3.40.50.150">
    <property type="entry name" value="Vaccinia Virus protein VP39"/>
    <property type="match status" value="1"/>
</dbReference>
<dbReference type="EMBL" id="LNNH01000010">
    <property type="protein sequence ID" value="KWW22064.1"/>
    <property type="molecule type" value="Genomic_DNA"/>
</dbReference>
<dbReference type="PANTHER" id="PTHR43464">
    <property type="entry name" value="METHYLTRANSFERASE"/>
    <property type="match status" value="1"/>
</dbReference>
<feature type="domain" description="Methyltransferase type 11" evidence="4">
    <location>
        <begin position="47"/>
        <end position="141"/>
    </location>
</feature>
<dbReference type="GO" id="GO:0032259">
    <property type="term" value="P:methylation"/>
    <property type="evidence" value="ECO:0007669"/>
    <property type="project" value="UniProtKB-KW"/>
</dbReference>
<dbReference type="InterPro" id="IPR029063">
    <property type="entry name" value="SAM-dependent_MTases_sf"/>
</dbReference>
<comment type="caution">
    <text evidence="5">The sequence shown here is derived from an EMBL/GenBank/DDBJ whole genome shotgun (WGS) entry which is preliminary data.</text>
</comment>
<dbReference type="PANTHER" id="PTHR43464:SF19">
    <property type="entry name" value="UBIQUINONE BIOSYNTHESIS O-METHYLTRANSFERASE, MITOCHONDRIAL"/>
    <property type="match status" value="1"/>
</dbReference>
<evidence type="ECO:0000256" key="2">
    <source>
        <dbReference type="ARBA" id="ARBA00022679"/>
    </source>
</evidence>
<keyword evidence="1 5" id="KW-0489">Methyltransferase</keyword>
<reference evidence="5 6" key="1">
    <citation type="submission" date="2015-11" db="EMBL/GenBank/DDBJ databases">
        <title>Genome Sequence of Bacillus simplex strain VanAntwerpen2.</title>
        <authorList>
            <person name="Couger M.B."/>
        </authorList>
    </citation>
    <scope>NUCLEOTIDE SEQUENCE [LARGE SCALE GENOMIC DNA]</scope>
    <source>
        <strain evidence="5 6">VanAntwerpen02</strain>
    </source>
</reference>
<keyword evidence="6" id="KW-1185">Reference proteome</keyword>
<dbReference type="SUPFAM" id="SSF53335">
    <property type="entry name" value="S-adenosyl-L-methionine-dependent methyltransferases"/>
    <property type="match status" value="1"/>
</dbReference>
<keyword evidence="3" id="KW-0949">S-adenosyl-L-methionine</keyword>
<dbReference type="InterPro" id="IPR013216">
    <property type="entry name" value="Methyltransf_11"/>
</dbReference>
<name>A0A120GQY3_9BACI</name>
<accession>A0A120GQY3</accession>
<gene>
    <name evidence="5" type="ORF">AS888_05230</name>
</gene>
<dbReference type="GO" id="GO:0008757">
    <property type="term" value="F:S-adenosylmethionine-dependent methyltransferase activity"/>
    <property type="evidence" value="ECO:0007669"/>
    <property type="project" value="InterPro"/>
</dbReference>
<evidence type="ECO:0000256" key="1">
    <source>
        <dbReference type="ARBA" id="ARBA00022603"/>
    </source>
</evidence>
<evidence type="ECO:0000256" key="3">
    <source>
        <dbReference type="ARBA" id="ARBA00022691"/>
    </source>
</evidence>
<evidence type="ECO:0000259" key="4">
    <source>
        <dbReference type="Pfam" id="PF08241"/>
    </source>
</evidence>
<keyword evidence="2 5" id="KW-0808">Transferase</keyword>
<dbReference type="RefSeq" id="WP_061141063.1">
    <property type="nucleotide sequence ID" value="NZ_LNNH01000010.1"/>
</dbReference>
<dbReference type="CDD" id="cd02440">
    <property type="entry name" value="AdoMet_MTases"/>
    <property type="match status" value="1"/>
</dbReference>
<evidence type="ECO:0000313" key="5">
    <source>
        <dbReference type="EMBL" id="KWW22064.1"/>
    </source>
</evidence>
<sequence length="246" mass="28916">MKQNIYDHPKFFESYRNLRESELNYNDLLEQPTLRDMLPELKNKKVLDVGCGMGDFAKYCVNEQAREVLAIDISKNMINVAQQRNAHERISYVHISLEDLQIRQQDFDVAVSSLALHYIRDYDAVIKKMNGCLKKMGVFLFSIEHPIATARRNMDNWIIDKENNRSHYAVDHYQEEGERQQHWYIDGVVKYHRTFSTLINELILNGFQIEQVIEPIPADEAADSLPKITNELRRPSFMIIRAKKAW</sequence>
<dbReference type="Proteomes" id="UP000064189">
    <property type="component" value="Unassembled WGS sequence"/>
</dbReference>